<keyword evidence="3" id="KW-1185">Reference proteome</keyword>
<protein>
    <submittedName>
        <fullName evidence="2">Uncharacterized protein</fullName>
    </submittedName>
</protein>
<evidence type="ECO:0000256" key="1">
    <source>
        <dbReference type="SAM" id="MobiDB-lite"/>
    </source>
</evidence>
<reference evidence="2" key="1">
    <citation type="submission" date="2021-10" db="EMBL/GenBank/DDBJ databases">
        <title>De novo Genome Assembly of Clathrus columnatus (Basidiomycota, Fungi) Using Illumina and Nanopore Sequence Data.</title>
        <authorList>
            <person name="Ogiso-Tanaka E."/>
            <person name="Itagaki H."/>
            <person name="Hosoya T."/>
            <person name="Hosaka K."/>
        </authorList>
    </citation>
    <scope>NUCLEOTIDE SEQUENCE</scope>
    <source>
        <strain evidence="2">MO-923</strain>
    </source>
</reference>
<name>A0AAV5ARS8_9AGAM</name>
<comment type="caution">
    <text evidence="2">The sequence shown here is derived from an EMBL/GenBank/DDBJ whole genome shotgun (WGS) entry which is preliminary data.</text>
</comment>
<dbReference type="AlphaFoldDB" id="A0AAV5ARS8"/>
<proteinExistence type="predicted"/>
<sequence length="101" mass="11375">LSTLLVCEFTIDLRRRNRQDSVPNQSALTLPTLSFQDNPVQSMRSVLRRLHESIIAEMGERNHLENGDNLSPPSGEPNNMRDGDDRVMDIRTAANVLVQSC</sequence>
<dbReference type="Proteomes" id="UP001050691">
    <property type="component" value="Unassembled WGS sequence"/>
</dbReference>
<evidence type="ECO:0000313" key="2">
    <source>
        <dbReference type="EMBL" id="GJJ15470.1"/>
    </source>
</evidence>
<evidence type="ECO:0000313" key="3">
    <source>
        <dbReference type="Proteomes" id="UP001050691"/>
    </source>
</evidence>
<feature type="non-terminal residue" evidence="2">
    <location>
        <position position="1"/>
    </location>
</feature>
<accession>A0AAV5ARS8</accession>
<feature type="region of interest" description="Disordered" evidence="1">
    <location>
        <begin position="58"/>
        <end position="86"/>
    </location>
</feature>
<dbReference type="EMBL" id="BPWL01000011">
    <property type="protein sequence ID" value="GJJ15470.1"/>
    <property type="molecule type" value="Genomic_DNA"/>
</dbReference>
<gene>
    <name evidence="2" type="ORF">Clacol_009748</name>
</gene>
<organism evidence="2 3">
    <name type="scientific">Clathrus columnatus</name>
    <dbReference type="NCBI Taxonomy" id="1419009"/>
    <lineage>
        <taxon>Eukaryota</taxon>
        <taxon>Fungi</taxon>
        <taxon>Dikarya</taxon>
        <taxon>Basidiomycota</taxon>
        <taxon>Agaricomycotina</taxon>
        <taxon>Agaricomycetes</taxon>
        <taxon>Phallomycetidae</taxon>
        <taxon>Phallales</taxon>
        <taxon>Clathraceae</taxon>
        <taxon>Clathrus</taxon>
    </lineage>
</organism>